<dbReference type="AlphaFoldDB" id="A0A0D2WPR3"/>
<feature type="repeat" description="RCC1" evidence="2">
    <location>
        <begin position="175"/>
        <end position="228"/>
    </location>
</feature>
<evidence type="ECO:0000256" key="2">
    <source>
        <dbReference type="PROSITE-ProRule" id="PRU00235"/>
    </source>
</evidence>
<feature type="region of interest" description="Disordered" evidence="3">
    <location>
        <begin position="106"/>
        <end position="146"/>
    </location>
</feature>
<dbReference type="PhylomeDB" id="A0A0D2WPR3"/>
<dbReference type="SUPFAM" id="SSF50985">
    <property type="entry name" value="RCC1/BLIP-II"/>
    <property type="match status" value="2"/>
</dbReference>
<protein>
    <recommendedName>
        <fullName evidence="4">RCC1-like domain-containing protein</fullName>
    </recommendedName>
</protein>
<dbReference type="Pfam" id="PF25390">
    <property type="entry name" value="WD40_RLD"/>
    <property type="match status" value="1"/>
</dbReference>
<name>A0A0D2WPR3_CAPO3</name>
<dbReference type="OrthoDB" id="5981550at2759"/>
<dbReference type="Gene3D" id="2.130.10.30">
    <property type="entry name" value="Regulator of chromosome condensation 1/beta-lactamase-inhibitor protein II"/>
    <property type="match status" value="3"/>
</dbReference>
<dbReference type="InterPro" id="IPR000408">
    <property type="entry name" value="Reg_chr_condens"/>
</dbReference>
<evidence type="ECO:0000313" key="6">
    <source>
        <dbReference type="Proteomes" id="UP000008743"/>
    </source>
</evidence>
<organism evidence="5 6">
    <name type="scientific">Capsaspora owczarzaki (strain ATCC 30864)</name>
    <dbReference type="NCBI Taxonomy" id="595528"/>
    <lineage>
        <taxon>Eukaryota</taxon>
        <taxon>Filasterea</taxon>
        <taxon>Capsaspora</taxon>
    </lineage>
</organism>
<proteinExistence type="predicted"/>
<dbReference type="InterPro" id="IPR009091">
    <property type="entry name" value="RCC1/BLIP-II"/>
</dbReference>
<dbReference type="PRINTS" id="PR00633">
    <property type="entry name" value="RCCNDNSATION"/>
</dbReference>
<dbReference type="PANTHER" id="PTHR22870">
    <property type="entry name" value="REGULATOR OF CHROMOSOME CONDENSATION"/>
    <property type="match status" value="1"/>
</dbReference>
<dbReference type="PROSITE" id="PS50012">
    <property type="entry name" value="RCC1_3"/>
    <property type="match status" value="4"/>
</dbReference>
<dbReference type="InParanoid" id="A0A0D2WPR3"/>
<evidence type="ECO:0000256" key="1">
    <source>
        <dbReference type="ARBA" id="ARBA00022737"/>
    </source>
</evidence>
<accession>A0A0D2WPR3</accession>
<reference evidence="6" key="1">
    <citation type="submission" date="2011-02" db="EMBL/GenBank/DDBJ databases">
        <title>The Genome Sequence of Capsaspora owczarzaki ATCC 30864.</title>
        <authorList>
            <person name="Russ C."/>
            <person name="Cuomo C."/>
            <person name="Burger G."/>
            <person name="Gray M.W."/>
            <person name="Holland P.W.H."/>
            <person name="King N."/>
            <person name="Lang F.B.F."/>
            <person name="Roger A.J."/>
            <person name="Ruiz-Trillo I."/>
            <person name="Young S.K."/>
            <person name="Zeng Q."/>
            <person name="Gargeya S."/>
            <person name="Alvarado L."/>
            <person name="Berlin A."/>
            <person name="Chapman S.B."/>
            <person name="Chen Z."/>
            <person name="Freedman E."/>
            <person name="Gellesch M."/>
            <person name="Goldberg J."/>
            <person name="Griggs A."/>
            <person name="Gujja S."/>
            <person name="Heilman E."/>
            <person name="Heiman D."/>
            <person name="Howarth C."/>
            <person name="Mehta T."/>
            <person name="Neiman D."/>
            <person name="Pearson M."/>
            <person name="Roberts A."/>
            <person name="Saif S."/>
            <person name="Shea T."/>
            <person name="Shenoy N."/>
            <person name="Sisk P."/>
            <person name="Stolte C."/>
            <person name="Sykes S."/>
            <person name="White J."/>
            <person name="Yandava C."/>
            <person name="Haas B."/>
            <person name="Nusbaum C."/>
            <person name="Birren B."/>
        </authorList>
    </citation>
    <scope>NUCLEOTIDE SEQUENCE</scope>
    <source>
        <strain evidence="6">ATCC 30864</strain>
    </source>
</reference>
<keyword evidence="1" id="KW-0677">Repeat</keyword>
<evidence type="ECO:0000259" key="4">
    <source>
        <dbReference type="Pfam" id="PF25390"/>
    </source>
</evidence>
<evidence type="ECO:0000256" key="3">
    <source>
        <dbReference type="SAM" id="MobiDB-lite"/>
    </source>
</evidence>
<dbReference type="PANTHER" id="PTHR22870:SF466">
    <property type="entry name" value="ANKYRIN REPEAT-CONTAINING PROTEIN"/>
    <property type="match status" value="1"/>
</dbReference>
<dbReference type="InterPro" id="IPR051210">
    <property type="entry name" value="Ub_ligase/GEF_domain"/>
</dbReference>
<dbReference type="InterPro" id="IPR058923">
    <property type="entry name" value="RCC1-like_dom"/>
</dbReference>
<feature type="repeat" description="RCC1" evidence="2">
    <location>
        <begin position="229"/>
        <end position="281"/>
    </location>
</feature>
<dbReference type="eggNOG" id="KOG0941">
    <property type="taxonomic scope" value="Eukaryota"/>
</dbReference>
<keyword evidence="6" id="KW-1185">Reference proteome</keyword>
<feature type="compositionally biased region" description="Low complexity" evidence="3">
    <location>
        <begin position="113"/>
        <end position="132"/>
    </location>
</feature>
<dbReference type="STRING" id="595528.A0A0D2WPR3"/>
<feature type="compositionally biased region" description="Polar residues" evidence="3">
    <location>
        <begin position="133"/>
        <end position="142"/>
    </location>
</feature>
<dbReference type="RefSeq" id="XP_004363361.1">
    <property type="nucleotide sequence ID" value="XM_004363304.2"/>
</dbReference>
<gene>
    <name evidence="5" type="ORF">CAOG_003633</name>
</gene>
<feature type="repeat" description="RCC1" evidence="2">
    <location>
        <begin position="282"/>
        <end position="368"/>
    </location>
</feature>
<dbReference type="Proteomes" id="UP000008743">
    <property type="component" value="Unassembled WGS sequence"/>
</dbReference>
<dbReference type="PROSITE" id="PS00626">
    <property type="entry name" value="RCC1_2"/>
    <property type="match status" value="3"/>
</dbReference>
<dbReference type="EMBL" id="KE346364">
    <property type="protein sequence ID" value="KJE92718.1"/>
    <property type="molecule type" value="Genomic_DNA"/>
</dbReference>
<feature type="domain" description="RCC1-like" evidence="4">
    <location>
        <begin position="71"/>
        <end position="398"/>
    </location>
</feature>
<evidence type="ECO:0000313" key="5">
    <source>
        <dbReference type="EMBL" id="KJE92718.1"/>
    </source>
</evidence>
<sequence>MPFVLVAAGDNFAGQCAVSAAHEPYAQSRSDTKVPSHNASEAQHCSEAEIATALLDGTRARTVAQFHLAMSGGTEIAKIACGDRHTLLVTASGVCMSVGSNRTGQLGITAPPSSSSTSTNASGSAATDTNSNVANPSSSETATIHIPRPIPNLSAVKVTQVAAGAHHSVALSDNGRVYTWGSNKQGACGIGKPGSIQRAPQRVKDKLENELIAEIACGFAHTCVRTNGGDLYCFGFNRHGQCGADPSNLPIVPQPRLVSQLRRRVASIACGRHHSLAILNDGNVYSWGGAEGGRLGSEAVHERHQQTQRELAANPLKELATENYVPLSSCLPAVIKSLAPNSELIGGKGARVVRAAGGWYHSLFLTNAGMVLGTGDTSAGQLGIRPLREEHYYPTPVRLFQVAAATLGHPSQLWFAFNKLPVELAEQQQKAQQALEASAAVAAQSADSSEVQAAVFDLPEPVASIHAGAYHSALVTTSGKVLLAGIGAATGAASHVDVAADDGDLVLPIDNPTAVPTPVVEYRTHSHAPNSNRTHNNCSCDVIQLPAEARATAIGCGAGHTVIGMVV</sequence>
<feature type="repeat" description="RCC1" evidence="2">
    <location>
        <begin position="93"/>
        <end position="174"/>
    </location>
</feature>